<dbReference type="EMBL" id="CP024902">
    <property type="protein sequence ID" value="AXF19458.1"/>
    <property type="molecule type" value="Genomic_DNA"/>
</dbReference>
<evidence type="ECO:0000313" key="2">
    <source>
        <dbReference type="EMBL" id="AXF19458.1"/>
    </source>
</evidence>
<feature type="region of interest" description="Disordered" evidence="1">
    <location>
        <begin position="42"/>
        <end position="114"/>
    </location>
</feature>
<organism evidence="2 3">
    <name type="scientific">Burkholderia pyrrocinia</name>
    <name type="common">Pseudomonas pyrrocinia</name>
    <dbReference type="NCBI Taxonomy" id="60550"/>
    <lineage>
        <taxon>Bacteria</taxon>
        <taxon>Pseudomonadati</taxon>
        <taxon>Pseudomonadota</taxon>
        <taxon>Betaproteobacteria</taxon>
        <taxon>Burkholderiales</taxon>
        <taxon>Burkholderiaceae</taxon>
        <taxon>Burkholderia</taxon>
        <taxon>Burkholderia cepacia complex</taxon>
    </lineage>
</organism>
<protein>
    <submittedName>
        <fullName evidence="2">Uncharacterized protein</fullName>
    </submittedName>
</protein>
<evidence type="ECO:0000256" key="1">
    <source>
        <dbReference type="SAM" id="MobiDB-lite"/>
    </source>
</evidence>
<feature type="compositionally biased region" description="Pro residues" evidence="1">
    <location>
        <begin position="66"/>
        <end position="101"/>
    </location>
</feature>
<evidence type="ECO:0000313" key="3">
    <source>
        <dbReference type="Proteomes" id="UP000253104"/>
    </source>
</evidence>
<sequence length="438" mass="47546">MVDPETGSGKDGLGSEPYSYERGNICKIDLADALLEQLRRNGELKEAQHEDDVPLTKKADPSSPTTSPPTTSPPTTSPPTTSPPTTSPPTTSPPTTSPPAAPAASPKKKNKNDSVDHQALLDRLNKKPHVIEFKGVVLDRNERLKIIAAVAICESGKDPFTAENLDSEFHMSISQNVSYAHIVHIGLSYGIIQFTQDGGALGRLLQKMKSKDPDTFSVTFGDNNDELITLTTSGIDVKGVDYASGQAHWNSIRKSSEGRRLSELARMNKLPVGSEIRGKRVQPIATNIGGPKQDLWEGAWKQRFVNAGKVDIFQEAQLEFAVEGYMNPALKFCKDNNIRSALGIAFVAACAIRGAPKNFITGAAAALGLTTPFSDGADEKKAVQYIADLNMKKSNSIGGKLVQKDEITRAKKLIKDETGFLAEDLYWVETYTDAYDKK</sequence>
<name>A0A2Z5MRU7_BURPY</name>
<feature type="region of interest" description="Disordered" evidence="1">
    <location>
        <begin position="1"/>
        <end position="20"/>
    </location>
</feature>
<feature type="compositionally biased region" description="Basic and acidic residues" evidence="1">
    <location>
        <begin position="42"/>
        <end position="60"/>
    </location>
</feature>
<gene>
    <name evidence="2" type="ORF">CUJ89_02290</name>
</gene>
<reference evidence="2 3" key="1">
    <citation type="journal article" date="2018" name="ISME J.">
        <title>Involvement of Burkholderiaceae and sulfurous volatiles in disease-suppressive soils.</title>
        <authorList>
            <person name="Carrion V.J."/>
            <person name="Cordovez V."/>
            <person name="Tyc O."/>
            <person name="Etalo D.W."/>
            <person name="de Bruijn I."/>
            <person name="de Jager V.C."/>
            <person name="Medema M.H."/>
            <person name="Eberl L."/>
            <person name="Raaijmakers J.M."/>
        </authorList>
    </citation>
    <scope>NUCLEOTIDE SEQUENCE [LARGE SCALE GENOMIC DNA]</scope>
    <source>
        <strain evidence="3">mHSR5</strain>
    </source>
</reference>
<accession>A0A2Z5MRU7</accession>
<dbReference type="AlphaFoldDB" id="A0A2Z5MRU7"/>
<dbReference type="Proteomes" id="UP000253104">
    <property type="component" value="Chromosome mHSR5_A"/>
</dbReference>
<proteinExistence type="predicted"/>